<feature type="binding site" evidence="3">
    <location>
        <begin position="7"/>
        <end position="20"/>
    </location>
    <ligand>
        <name>ATP</name>
        <dbReference type="ChEBI" id="CHEBI:30616"/>
    </ligand>
</feature>
<reference evidence="4 5" key="1">
    <citation type="submission" date="2016-10" db="EMBL/GenBank/DDBJ databases">
        <authorList>
            <person name="Varghese N."/>
            <person name="Submissions S."/>
        </authorList>
    </citation>
    <scope>NUCLEOTIDE SEQUENCE [LARGE SCALE GENOMIC DNA]</scope>
    <source>
        <strain evidence="4 5">WC1T17</strain>
    </source>
</reference>
<keyword evidence="3" id="KW-0820">tRNA-binding</keyword>
<evidence type="ECO:0000256" key="3">
    <source>
        <dbReference type="HAMAP-Rule" id="MF_01539"/>
    </source>
</evidence>
<name>A0ABY1A9M3_9LACO</name>
<comment type="function">
    <text evidence="3">Catalyzes the formation of N(4)-acetylcytidine (ac(4)C) at the wobble position of elongator tRNA(Met), using acetate and ATP as substrates. First activates an acetate ion to form acetyladenylate (Ac-AMP) and then transfers the acetyl group to tRNA to form ac(4)C34.</text>
</comment>
<dbReference type="PANTHER" id="PTHR37825:SF1">
    <property type="entry name" value="TRNA(MET) CYTIDINE ACETATE LIGASE"/>
    <property type="match status" value="1"/>
</dbReference>
<dbReference type="Proteomes" id="UP000182089">
    <property type="component" value="Unassembled WGS sequence"/>
</dbReference>
<keyword evidence="3" id="KW-0067">ATP-binding</keyword>
<evidence type="ECO:0000256" key="1">
    <source>
        <dbReference type="ARBA" id="ARBA00022598"/>
    </source>
</evidence>
<comment type="caution">
    <text evidence="4">The sequence shown here is derived from an EMBL/GenBank/DDBJ whole genome shotgun (WGS) entry which is preliminary data.</text>
</comment>
<dbReference type="EMBL" id="FOCC01000002">
    <property type="protein sequence ID" value="SEM40533.1"/>
    <property type="molecule type" value="Genomic_DNA"/>
</dbReference>
<protein>
    <recommendedName>
        <fullName evidence="3">tRNA(Met) cytidine acetate ligase</fullName>
        <ecNumber evidence="3">6.3.4.-</ecNumber>
    </recommendedName>
</protein>
<dbReference type="NCBIfam" id="NF010191">
    <property type="entry name" value="PRK13670.1"/>
    <property type="match status" value="1"/>
</dbReference>
<dbReference type="Pfam" id="PF05636">
    <property type="entry name" value="HIGH_NTase1"/>
    <property type="match status" value="1"/>
</dbReference>
<dbReference type="PANTHER" id="PTHR37825">
    <property type="entry name" value="TRNA(MET) CYTIDINE ACETATE LIGASE"/>
    <property type="match status" value="1"/>
</dbReference>
<feature type="binding site" evidence="3">
    <location>
        <position position="150"/>
    </location>
    <ligand>
        <name>ATP</name>
        <dbReference type="ChEBI" id="CHEBI:30616"/>
    </ligand>
</feature>
<proteinExistence type="inferred from homology"/>
<evidence type="ECO:0000313" key="4">
    <source>
        <dbReference type="EMBL" id="SEM40533.1"/>
    </source>
</evidence>
<accession>A0ABY1A9M3</accession>
<comment type="catalytic activity">
    <reaction evidence="3">
        <text>cytidine(34) in elongator tRNA(Met) + acetate + ATP = N(4)-acetylcytidine(34) in elongator tRNA(Met) + AMP + diphosphate</text>
        <dbReference type="Rhea" id="RHEA:58144"/>
        <dbReference type="Rhea" id="RHEA-COMP:10693"/>
        <dbReference type="Rhea" id="RHEA-COMP:10694"/>
        <dbReference type="ChEBI" id="CHEBI:30089"/>
        <dbReference type="ChEBI" id="CHEBI:30616"/>
        <dbReference type="ChEBI" id="CHEBI:33019"/>
        <dbReference type="ChEBI" id="CHEBI:74900"/>
        <dbReference type="ChEBI" id="CHEBI:82748"/>
        <dbReference type="ChEBI" id="CHEBI:456215"/>
    </reaction>
</comment>
<gene>
    <name evidence="3" type="primary">tmcAL</name>
    <name evidence="4" type="ORF">SAMN05216431_10298</name>
</gene>
<comment type="similarity">
    <text evidence="3">Belongs to the TmcAL family.</text>
</comment>
<feature type="binding site" evidence="3">
    <location>
        <position position="101"/>
    </location>
    <ligand>
        <name>ATP</name>
        <dbReference type="ChEBI" id="CHEBI:30616"/>
    </ligand>
</feature>
<feature type="binding site" evidence="3">
    <location>
        <position position="175"/>
    </location>
    <ligand>
        <name>ATP</name>
        <dbReference type="ChEBI" id="CHEBI:30616"/>
    </ligand>
</feature>
<evidence type="ECO:0000313" key="5">
    <source>
        <dbReference type="Proteomes" id="UP000182089"/>
    </source>
</evidence>
<keyword evidence="2 3" id="KW-0819">tRNA processing</keyword>
<keyword evidence="3" id="KW-0694">RNA-binding</keyword>
<dbReference type="InterPro" id="IPR008513">
    <property type="entry name" value="tRNA(Met)_cyd_acetate_ligase"/>
</dbReference>
<comment type="caution">
    <text evidence="3">Lacks conserved residue(s) required for the propagation of feature annotation.</text>
</comment>
<dbReference type="HAMAP" id="MF_01539">
    <property type="entry name" value="TmcAL"/>
    <property type="match status" value="1"/>
</dbReference>
<dbReference type="SUPFAM" id="SSF52374">
    <property type="entry name" value="Nucleotidylyl transferase"/>
    <property type="match status" value="1"/>
</dbReference>
<organism evidence="4 5">
    <name type="scientific">Ligilactobacillus ruminis</name>
    <dbReference type="NCBI Taxonomy" id="1623"/>
    <lineage>
        <taxon>Bacteria</taxon>
        <taxon>Bacillati</taxon>
        <taxon>Bacillota</taxon>
        <taxon>Bacilli</taxon>
        <taxon>Lactobacillales</taxon>
        <taxon>Lactobacillaceae</taxon>
        <taxon>Ligilactobacillus</taxon>
    </lineage>
</organism>
<keyword evidence="3" id="KW-0963">Cytoplasm</keyword>
<dbReference type="InterPro" id="IPR014729">
    <property type="entry name" value="Rossmann-like_a/b/a_fold"/>
</dbReference>
<sequence length="380" mass="42372">MQIAGVIAEYNPFHNGHRYQLAQIRQMAPKMPIVVAMSGNFLQRGEPACLDKWTRAKEAILNGADLVVEIPVAACMQPADRFAQGGIAVLKALGVSDLFFGAEHADYAFLDYANKVLTIKGDFKAKNKSYAQMFQEAVTQAVGHSVDQPNDLLGLSYAKQIVKLKAAMNLHPIQRVGAAYHDEHIGNLAQIASATAVRTAVLSGNEDQIAAVVPAQTAHDIQAGPFLAWDDFWPYLQYNLINQPIDALGAIYGMAEGIEYRLKECVLKAEANSFEQWLKLVKNKRFTYTRLSRLACAILLHLTPDDVINYQKAPYARVLAFNQKGQEVLHAAKKTEDCRLLAKISQDDRKKFFLPDYRAGKIYQLQNGHEQDVKRAPLRF</sequence>
<dbReference type="Gene3D" id="3.40.50.620">
    <property type="entry name" value="HUPs"/>
    <property type="match status" value="1"/>
</dbReference>
<keyword evidence="1 3" id="KW-0436">Ligase</keyword>
<keyword evidence="3" id="KW-0547">Nucleotide-binding</keyword>
<comment type="subcellular location">
    <subcellularLocation>
        <location evidence="3">Cytoplasm</location>
    </subcellularLocation>
</comment>
<dbReference type="EC" id="6.3.4.-" evidence="3"/>
<evidence type="ECO:0000256" key="2">
    <source>
        <dbReference type="ARBA" id="ARBA00022694"/>
    </source>
</evidence>